<proteinExistence type="predicted"/>
<keyword evidence="1" id="KW-0732">Signal</keyword>
<dbReference type="PANTHER" id="PTHR16026">
    <property type="entry name" value="CARTILAGE ACIDIC PROTEIN 1"/>
    <property type="match status" value="1"/>
</dbReference>
<dbReference type="EMBL" id="JAVRHR010000001">
    <property type="protein sequence ID" value="MDT0606689.1"/>
    <property type="molecule type" value="Genomic_DNA"/>
</dbReference>
<dbReference type="Pfam" id="PF07593">
    <property type="entry name" value="UnbV_ASPIC"/>
    <property type="match status" value="1"/>
</dbReference>
<accession>A0ABU3A9P7</accession>
<evidence type="ECO:0000259" key="2">
    <source>
        <dbReference type="Pfam" id="PF07593"/>
    </source>
</evidence>
<evidence type="ECO:0000313" key="4">
    <source>
        <dbReference type="Proteomes" id="UP001255246"/>
    </source>
</evidence>
<dbReference type="InterPro" id="IPR027039">
    <property type="entry name" value="Crtac1"/>
</dbReference>
<reference evidence="3 4" key="1">
    <citation type="submission" date="2023-09" db="EMBL/GenBank/DDBJ databases">
        <authorList>
            <person name="Rey-Velasco X."/>
        </authorList>
    </citation>
    <scope>NUCLEOTIDE SEQUENCE [LARGE SCALE GENOMIC DNA]</scope>
    <source>
        <strain evidence="3 4">F388</strain>
    </source>
</reference>
<feature type="domain" description="ASPIC/UnbV" evidence="2">
    <location>
        <begin position="515"/>
        <end position="580"/>
    </location>
</feature>
<dbReference type="InterPro" id="IPR011519">
    <property type="entry name" value="UnbV_ASPIC"/>
</dbReference>
<dbReference type="Proteomes" id="UP001255246">
    <property type="component" value="Unassembled WGS sequence"/>
</dbReference>
<dbReference type="RefSeq" id="WP_311350237.1">
    <property type="nucleotide sequence ID" value="NZ_JAVRHR010000001.1"/>
</dbReference>
<comment type="caution">
    <text evidence="3">The sequence shown here is derived from an EMBL/GenBank/DDBJ whole genome shotgun (WGS) entry which is preliminary data.</text>
</comment>
<evidence type="ECO:0000256" key="1">
    <source>
        <dbReference type="ARBA" id="ARBA00022729"/>
    </source>
</evidence>
<dbReference type="InterPro" id="IPR028994">
    <property type="entry name" value="Integrin_alpha_N"/>
</dbReference>
<dbReference type="Gene3D" id="2.130.10.130">
    <property type="entry name" value="Integrin alpha, N-terminal"/>
    <property type="match status" value="4"/>
</dbReference>
<keyword evidence="4" id="KW-1185">Reference proteome</keyword>
<gene>
    <name evidence="3" type="ORF">RM706_06590</name>
</gene>
<sequence length="1080" mass="121335">MNKVVFFIFALLIFWGCKNDEQLFENRDVSKTGIDFINTITESNELNILDYLYFYNGGGVSIGDINNDGLPDIFFTGNQVKNKLYLNRGNLEFEDISITAGIEGKSTWNTGVTMADVNGDGFLDIYVCAVVGINGFNGFNELYINNQDNTFTESAAKYGLDFDSYSSNAAFFDYDLDGDLDLYLLNHAIHTQNSYGHANLRNERSYETGDKLLRNDNNKFVDVSKEAGIFGGINAYGLGLSVSDFNLDGYPDLYIGNDFHEDDYYYLNNGDGTFSESLKQYFGHTSRFSMGNDVADINHDGRPDILSLDMLPEDEKILKESEGDENIQIQKLRIERFGYHYQFTRNMLYVNQSDGNYMETALLSGVAATDWSWSSLFGDYDQDGEQDIFITNGIVKRPNNLDYIKFVSNDQIKKKIENTKLVDQEALNLMPTGKVRNYIFKGNKDITFQDKSGVWMSKDNTVSGATAMGDLDGDGDLDLVINNINQPANLYINKTDDTANYIKLQLHFTAKNKFGLGSKIYSYTNGTLQYKELFPVHGFQASSEPMIHFGYGEIQTIDSLKIVWPDKTYQILKNVKVNQTFNIKPEKTKTFDYGQLNADTKPLFKKVSGNLGIDFVHKEDNYTDFLREKLIPYQVSDRGPAVTTGDINSDGQDDILFGGSKFIPSQIFFQSDSAYVKKRIQSIANDSIKEDISAAIADFNNDGKNDILIATGGGDFFGSANALTDGYYLNENNDFKKGELPMSYQNSSVIRPHDFDNDGDLDVFIGGHTITGLFGAIPESTLLVNNNGILETYGNFPASKIGMVTDAIWNDFDNDGSVDLIVVGEWMSPKFFQNLNGVFKETQNLELNGLWQTICPFDIDNDGDLDYLVGNWGLNTKFKASKKNPLKLFFYDFDKNGKTETITAIEKNGKYFPLEGLDELSSQMVSLRKKFSSYSSFAGKSIDKIFDQEILKNAEVLTVETLSSGYLKNTNGSFQFFPFESTLQIAPIMAFLVNDFNADGLSEVLIGGNYFGIKPYQGRFDSFPGALLKNKNEIILGSELGLDFTKKSIRHLSIITFNNKPYLLATFNNDKAQVYEFFSK</sequence>
<dbReference type="InterPro" id="IPR013517">
    <property type="entry name" value="FG-GAP"/>
</dbReference>
<organism evidence="3 4">
    <name type="scientific">Croceitalea rosinachiae</name>
    <dbReference type="NCBI Taxonomy" id="3075596"/>
    <lineage>
        <taxon>Bacteria</taxon>
        <taxon>Pseudomonadati</taxon>
        <taxon>Bacteroidota</taxon>
        <taxon>Flavobacteriia</taxon>
        <taxon>Flavobacteriales</taxon>
        <taxon>Flavobacteriaceae</taxon>
        <taxon>Croceitalea</taxon>
    </lineage>
</organism>
<name>A0ABU3A9P7_9FLAO</name>
<dbReference type="Pfam" id="PF13517">
    <property type="entry name" value="FG-GAP_3"/>
    <property type="match status" value="4"/>
</dbReference>
<evidence type="ECO:0000313" key="3">
    <source>
        <dbReference type="EMBL" id="MDT0606689.1"/>
    </source>
</evidence>
<protein>
    <submittedName>
        <fullName evidence="3">VCBS repeat-containing protein</fullName>
    </submittedName>
</protein>
<dbReference type="SUPFAM" id="SSF69318">
    <property type="entry name" value="Integrin alpha N-terminal domain"/>
    <property type="match status" value="2"/>
</dbReference>
<dbReference type="PANTHER" id="PTHR16026:SF0">
    <property type="entry name" value="CARTILAGE ACIDIC PROTEIN 1"/>
    <property type="match status" value="1"/>
</dbReference>